<organism evidence="2 3">
    <name type="scientific">Leishmania martiniquensis</name>
    <dbReference type="NCBI Taxonomy" id="1580590"/>
    <lineage>
        <taxon>Eukaryota</taxon>
        <taxon>Discoba</taxon>
        <taxon>Euglenozoa</taxon>
        <taxon>Kinetoplastea</taxon>
        <taxon>Metakinetoplastina</taxon>
        <taxon>Trypanosomatida</taxon>
        <taxon>Trypanosomatidae</taxon>
        <taxon>Leishmaniinae</taxon>
        <taxon>Leishmania</taxon>
    </lineage>
</organism>
<proteinExistence type="predicted"/>
<dbReference type="RefSeq" id="XP_067180591.1">
    <property type="nucleotide sequence ID" value="XM_067324050.1"/>
</dbReference>
<comment type="caution">
    <text evidence="2">The sequence shown here is derived from an EMBL/GenBank/DDBJ whole genome shotgun (WGS) entry which is preliminary data.</text>
</comment>
<reference evidence="2 3" key="1">
    <citation type="submission" date="2021-03" db="EMBL/GenBank/DDBJ databases">
        <title>Leishmania (Mundinia) martiniquensis Genome sequencing and assembly.</title>
        <authorList>
            <person name="Almutairi H."/>
            <person name="Gatherer D."/>
        </authorList>
    </citation>
    <scope>NUCLEOTIDE SEQUENCE [LARGE SCALE GENOMIC DNA]</scope>
    <source>
        <strain evidence="2">LSCM1</strain>
    </source>
</reference>
<gene>
    <name evidence="2" type="ORF">LSCM1_06638</name>
</gene>
<sequence>MARTTSSASRTRRPTGGERWCGTRTAPPTPCSRGGPRTCTRKVASAKARHARGCRTRCRTTNTSPPSTRRTRSHGPRCCACST</sequence>
<dbReference type="KEGG" id="lmat:92516562"/>
<feature type="region of interest" description="Disordered" evidence="1">
    <location>
        <begin position="1"/>
        <end position="44"/>
    </location>
</feature>
<evidence type="ECO:0000313" key="3">
    <source>
        <dbReference type="Proteomes" id="UP000673552"/>
    </source>
</evidence>
<name>A0A836GMN5_9TRYP</name>
<keyword evidence="3" id="KW-1185">Reference proteome</keyword>
<dbReference type="EMBL" id="JAFEUZ010000011">
    <property type="protein sequence ID" value="KAG5484812.1"/>
    <property type="molecule type" value="Genomic_DNA"/>
</dbReference>
<evidence type="ECO:0000256" key="1">
    <source>
        <dbReference type="SAM" id="MobiDB-lite"/>
    </source>
</evidence>
<evidence type="ECO:0000313" key="2">
    <source>
        <dbReference type="EMBL" id="KAG5484812.1"/>
    </source>
</evidence>
<protein>
    <submittedName>
        <fullName evidence="2">Uncharacterized protein</fullName>
    </submittedName>
</protein>
<accession>A0A836GMN5</accession>
<dbReference type="GeneID" id="92516562"/>
<dbReference type="Proteomes" id="UP000673552">
    <property type="component" value="Chromosome 11"/>
</dbReference>
<dbReference type="AlphaFoldDB" id="A0A836GMN5"/>